<feature type="domain" description="DUS-like FMN-binding" evidence="3">
    <location>
        <begin position="1"/>
        <end position="132"/>
    </location>
</feature>
<accession>A0ABQ6N9X3</accession>
<keyword evidence="2" id="KW-0520">NAD</keyword>
<proteinExistence type="predicted"/>
<dbReference type="InterPro" id="IPR013785">
    <property type="entry name" value="Aldolase_TIM"/>
</dbReference>
<comment type="caution">
    <text evidence="4">The sequence shown here is derived from an EMBL/GenBank/DDBJ whole genome shotgun (WGS) entry which is preliminary data.</text>
</comment>
<organism evidence="4 5">
    <name type="scientific">Tetraparma gracilis</name>
    <dbReference type="NCBI Taxonomy" id="2962635"/>
    <lineage>
        <taxon>Eukaryota</taxon>
        <taxon>Sar</taxon>
        <taxon>Stramenopiles</taxon>
        <taxon>Ochrophyta</taxon>
        <taxon>Bolidophyceae</taxon>
        <taxon>Parmales</taxon>
        <taxon>Triparmaceae</taxon>
        <taxon>Tetraparma</taxon>
    </lineage>
</organism>
<feature type="non-terminal residue" evidence="4">
    <location>
        <position position="1"/>
    </location>
</feature>
<evidence type="ECO:0000256" key="1">
    <source>
        <dbReference type="ARBA" id="ARBA00022857"/>
    </source>
</evidence>
<protein>
    <recommendedName>
        <fullName evidence="3">DUS-like FMN-binding domain-containing protein</fullName>
    </recommendedName>
</protein>
<dbReference type="InterPro" id="IPR035587">
    <property type="entry name" value="DUS-like_FMN-bd"/>
</dbReference>
<keyword evidence="5" id="KW-1185">Reference proteome</keyword>
<dbReference type="PANTHER" id="PTHR11082">
    <property type="entry name" value="TRNA-DIHYDROURIDINE SYNTHASE"/>
    <property type="match status" value="1"/>
</dbReference>
<keyword evidence="1" id="KW-0521">NADP</keyword>
<reference evidence="4 5" key="1">
    <citation type="journal article" date="2023" name="Commun. Biol.">
        <title>Genome analysis of Parmales, the sister group of diatoms, reveals the evolutionary specialization of diatoms from phago-mixotrophs to photoautotrophs.</title>
        <authorList>
            <person name="Ban H."/>
            <person name="Sato S."/>
            <person name="Yoshikawa S."/>
            <person name="Yamada K."/>
            <person name="Nakamura Y."/>
            <person name="Ichinomiya M."/>
            <person name="Sato N."/>
            <person name="Blanc-Mathieu R."/>
            <person name="Endo H."/>
            <person name="Kuwata A."/>
            <person name="Ogata H."/>
        </authorList>
    </citation>
    <scope>NUCLEOTIDE SEQUENCE [LARGE SCALE GENOMIC DNA]</scope>
</reference>
<dbReference type="SUPFAM" id="SSF51395">
    <property type="entry name" value="FMN-linked oxidoreductases"/>
    <property type="match status" value="1"/>
</dbReference>
<evidence type="ECO:0000313" key="5">
    <source>
        <dbReference type="Proteomes" id="UP001165060"/>
    </source>
</evidence>
<gene>
    <name evidence="4" type="ORF">TeGR_g12271</name>
</gene>
<dbReference type="Pfam" id="PF01207">
    <property type="entry name" value="Dus"/>
    <property type="match status" value="1"/>
</dbReference>
<dbReference type="CDD" id="cd02801">
    <property type="entry name" value="DUS_like_FMN"/>
    <property type="match status" value="1"/>
</dbReference>
<evidence type="ECO:0000259" key="3">
    <source>
        <dbReference type="Pfam" id="PF01207"/>
    </source>
</evidence>
<dbReference type="Proteomes" id="UP001165060">
    <property type="component" value="Unassembled WGS sequence"/>
</dbReference>
<dbReference type="PANTHER" id="PTHR11082:SF5">
    <property type="entry name" value="TRNA-DIHYDROURIDINE(16_17) SYNTHASE [NAD(P)(+)]-LIKE"/>
    <property type="match status" value="1"/>
</dbReference>
<evidence type="ECO:0000256" key="2">
    <source>
        <dbReference type="ARBA" id="ARBA00023027"/>
    </source>
</evidence>
<name>A0ABQ6N9X3_9STRA</name>
<evidence type="ECO:0000313" key="4">
    <source>
        <dbReference type="EMBL" id="GMI51419.1"/>
    </source>
</evidence>
<dbReference type="EMBL" id="BRYB01006994">
    <property type="protein sequence ID" value="GMI51419.1"/>
    <property type="molecule type" value="Genomic_DNA"/>
</dbReference>
<dbReference type="Gene3D" id="3.20.20.70">
    <property type="entry name" value="Aldolase class I"/>
    <property type="match status" value="1"/>
</dbReference>
<sequence>FGAFLMRDRPGGVLEMVREGSRALAVPVVCKIRLLSLPVSVGNGGLPGMALVSETVEFCRRLEEAGAAMIVVHGRTIDMKNHRSLHPADHEAIGIIRAHVRVPVVANGDIRSMEEHGRCLEKTGADGAMVATELM</sequence>